<dbReference type="Proteomes" id="UP000001070">
    <property type="component" value="Unassembled WGS sequence"/>
</dbReference>
<reference evidence="2 3" key="1">
    <citation type="journal article" date="2007" name="Nature">
        <title>Evolution of genes and genomes on the Drosophila phylogeny.</title>
        <authorList>
            <consortium name="Drosophila 12 Genomes Consortium"/>
            <person name="Clark A.G."/>
            <person name="Eisen M.B."/>
            <person name="Smith D.R."/>
            <person name="Bergman C.M."/>
            <person name="Oliver B."/>
            <person name="Markow T.A."/>
            <person name="Kaufman T.C."/>
            <person name="Kellis M."/>
            <person name="Gelbart W."/>
            <person name="Iyer V.N."/>
            <person name="Pollard D.A."/>
            <person name="Sackton T.B."/>
            <person name="Larracuente A.M."/>
            <person name="Singh N.D."/>
            <person name="Abad J.P."/>
            <person name="Abt D.N."/>
            <person name="Adryan B."/>
            <person name="Aguade M."/>
            <person name="Akashi H."/>
            <person name="Anderson W.W."/>
            <person name="Aquadro C.F."/>
            <person name="Ardell D.H."/>
            <person name="Arguello R."/>
            <person name="Artieri C.G."/>
            <person name="Barbash D.A."/>
            <person name="Barker D."/>
            <person name="Barsanti P."/>
            <person name="Batterham P."/>
            <person name="Batzoglou S."/>
            <person name="Begun D."/>
            <person name="Bhutkar A."/>
            <person name="Blanco E."/>
            <person name="Bosak S.A."/>
            <person name="Bradley R.K."/>
            <person name="Brand A.D."/>
            <person name="Brent M.R."/>
            <person name="Brooks A.N."/>
            <person name="Brown R.H."/>
            <person name="Butlin R.K."/>
            <person name="Caggese C."/>
            <person name="Calvi B.R."/>
            <person name="Bernardo de Carvalho A."/>
            <person name="Caspi A."/>
            <person name="Castrezana S."/>
            <person name="Celniker S.E."/>
            <person name="Chang J.L."/>
            <person name="Chapple C."/>
            <person name="Chatterji S."/>
            <person name="Chinwalla A."/>
            <person name="Civetta A."/>
            <person name="Clifton S.W."/>
            <person name="Comeron J.M."/>
            <person name="Costello J.C."/>
            <person name="Coyne J.A."/>
            <person name="Daub J."/>
            <person name="David R.G."/>
            <person name="Delcher A.L."/>
            <person name="Delehaunty K."/>
            <person name="Do C.B."/>
            <person name="Ebling H."/>
            <person name="Edwards K."/>
            <person name="Eickbush T."/>
            <person name="Evans J.D."/>
            <person name="Filipski A."/>
            <person name="Findeiss S."/>
            <person name="Freyhult E."/>
            <person name="Fulton L."/>
            <person name="Fulton R."/>
            <person name="Garcia A.C."/>
            <person name="Gardiner A."/>
            <person name="Garfield D.A."/>
            <person name="Garvin B.E."/>
            <person name="Gibson G."/>
            <person name="Gilbert D."/>
            <person name="Gnerre S."/>
            <person name="Godfrey J."/>
            <person name="Good R."/>
            <person name="Gotea V."/>
            <person name="Gravely B."/>
            <person name="Greenberg A.J."/>
            <person name="Griffiths-Jones S."/>
            <person name="Gross S."/>
            <person name="Guigo R."/>
            <person name="Gustafson E.A."/>
            <person name="Haerty W."/>
            <person name="Hahn M.W."/>
            <person name="Halligan D.L."/>
            <person name="Halpern A.L."/>
            <person name="Halter G.M."/>
            <person name="Han M.V."/>
            <person name="Heger A."/>
            <person name="Hillier L."/>
            <person name="Hinrichs A.S."/>
            <person name="Holmes I."/>
            <person name="Hoskins R.A."/>
            <person name="Hubisz M.J."/>
            <person name="Hultmark D."/>
            <person name="Huntley M.A."/>
            <person name="Jaffe D.B."/>
            <person name="Jagadeeshan S."/>
            <person name="Jeck W.R."/>
            <person name="Johnson J."/>
            <person name="Jones C.D."/>
            <person name="Jordan W.C."/>
            <person name="Karpen G.H."/>
            <person name="Kataoka E."/>
            <person name="Keightley P.D."/>
            <person name="Kheradpour P."/>
            <person name="Kirkness E.F."/>
            <person name="Koerich L.B."/>
            <person name="Kristiansen K."/>
            <person name="Kudrna D."/>
            <person name="Kulathinal R.J."/>
            <person name="Kumar S."/>
            <person name="Kwok R."/>
            <person name="Lander E."/>
            <person name="Langley C.H."/>
            <person name="Lapoint R."/>
            <person name="Lazzaro B.P."/>
            <person name="Lee S.J."/>
            <person name="Levesque L."/>
            <person name="Li R."/>
            <person name="Lin C.F."/>
            <person name="Lin M.F."/>
            <person name="Lindblad-Toh K."/>
            <person name="Llopart A."/>
            <person name="Long M."/>
            <person name="Low L."/>
            <person name="Lozovsky E."/>
            <person name="Lu J."/>
            <person name="Luo M."/>
            <person name="Machado C.A."/>
            <person name="Makalowski W."/>
            <person name="Marzo M."/>
            <person name="Matsuda M."/>
            <person name="Matzkin L."/>
            <person name="McAllister B."/>
            <person name="McBride C.S."/>
            <person name="McKernan B."/>
            <person name="McKernan K."/>
            <person name="Mendez-Lago M."/>
            <person name="Minx P."/>
            <person name="Mollenhauer M.U."/>
            <person name="Montooth K."/>
            <person name="Mount S.M."/>
            <person name="Mu X."/>
            <person name="Myers E."/>
            <person name="Negre B."/>
            <person name="Newfeld S."/>
            <person name="Nielsen R."/>
            <person name="Noor M.A."/>
            <person name="O'Grady P."/>
            <person name="Pachter L."/>
            <person name="Papaceit M."/>
            <person name="Parisi M.J."/>
            <person name="Parisi M."/>
            <person name="Parts L."/>
            <person name="Pedersen J.S."/>
            <person name="Pesole G."/>
            <person name="Phillippy A.M."/>
            <person name="Ponting C.P."/>
            <person name="Pop M."/>
            <person name="Porcelli D."/>
            <person name="Powell J.R."/>
            <person name="Prohaska S."/>
            <person name="Pruitt K."/>
            <person name="Puig M."/>
            <person name="Quesneville H."/>
            <person name="Ram K.R."/>
            <person name="Rand D."/>
            <person name="Rasmussen M.D."/>
            <person name="Reed L.K."/>
            <person name="Reenan R."/>
            <person name="Reily A."/>
            <person name="Remington K.A."/>
            <person name="Rieger T.T."/>
            <person name="Ritchie M.G."/>
            <person name="Robin C."/>
            <person name="Rogers Y.H."/>
            <person name="Rohde C."/>
            <person name="Rozas J."/>
            <person name="Rubenfield M.J."/>
            <person name="Ruiz A."/>
            <person name="Russo S."/>
            <person name="Salzberg S.L."/>
            <person name="Sanchez-Gracia A."/>
            <person name="Saranga D.J."/>
            <person name="Sato H."/>
            <person name="Schaeffer S.W."/>
            <person name="Schatz M.C."/>
            <person name="Schlenke T."/>
            <person name="Schwartz R."/>
            <person name="Segarra C."/>
            <person name="Singh R.S."/>
            <person name="Sirot L."/>
            <person name="Sirota M."/>
            <person name="Sisneros N.B."/>
            <person name="Smith C.D."/>
            <person name="Smith T.F."/>
            <person name="Spieth J."/>
            <person name="Stage D.E."/>
            <person name="Stark A."/>
            <person name="Stephan W."/>
            <person name="Strausberg R.L."/>
            <person name="Strempel S."/>
            <person name="Sturgill D."/>
            <person name="Sutton G."/>
            <person name="Sutton G.G."/>
            <person name="Tao W."/>
            <person name="Teichmann S."/>
            <person name="Tobari Y.N."/>
            <person name="Tomimura Y."/>
            <person name="Tsolas J.M."/>
            <person name="Valente V.L."/>
            <person name="Venter E."/>
            <person name="Venter J.C."/>
            <person name="Vicario S."/>
            <person name="Vieira F.G."/>
            <person name="Vilella A.J."/>
            <person name="Villasante A."/>
            <person name="Walenz B."/>
            <person name="Wang J."/>
            <person name="Wasserman M."/>
            <person name="Watts T."/>
            <person name="Wilson D."/>
            <person name="Wilson R.K."/>
            <person name="Wing R.A."/>
            <person name="Wolfner M.F."/>
            <person name="Wong A."/>
            <person name="Wong G.K."/>
            <person name="Wu C.I."/>
            <person name="Wu G."/>
            <person name="Yamamoto D."/>
            <person name="Yang H.P."/>
            <person name="Yang S.P."/>
            <person name="Yorke J.A."/>
            <person name="Yoshida K."/>
            <person name="Zdobnov E."/>
            <person name="Zhang P."/>
            <person name="Zhang Y."/>
            <person name="Zimin A.V."/>
            <person name="Baldwin J."/>
            <person name="Abdouelleil A."/>
            <person name="Abdulkadir J."/>
            <person name="Abebe A."/>
            <person name="Abera B."/>
            <person name="Abreu J."/>
            <person name="Acer S.C."/>
            <person name="Aftuck L."/>
            <person name="Alexander A."/>
            <person name="An P."/>
            <person name="Anderson E."/>
            <person name="Anderson S."/>
            <person name="Arachi H."/>
            <person name="Azer M."/>
            <person name="Bachantsang P."/>
            <person name="Barry A."/>
            <person name="Bayul T."/>
            <person name="Berlin A."/>
            <person name="Bessette D."/>
            <person name="Bloom T."/>
            <person name="Blye J."/>
            <person name="Boguslavskiy L."/>
            <person name="Bonnet C."/>
            <person name="Boukhgalter B."/>
            <person name="Bourzgui I."/>
            <person name="Brown A."/>
            <person name="Cahill P."/>
            <person name="Channer S."/>
            <person name="Cheshatsang Y."/>
            <person name="Chuda L."/>
            <person name="Citroen M."/>
            <person name="Collymore A."/>
            <person name="Cooke P."/>
            <person name="Costello M."/>
            <person name="D'Aco K."/>
            <person name="Daza R."/>
            <person name="De Haan G."/>
            <person name="DeGray S."/>
            <person name="DeMaso C."/>
            <person name="Dhargay N."/>
            <person name="Dooley K."/>
            <person name="Dooley E."/>
            <person name="Doricent M."/>
            <person name="Dorje P."/>
            <person name="Dorjee K."/>
            <person name="Dupes A."/>
            <person name="Elong R."/>
            <person name="Falk J."/>
            <person name="Farina A."/>
            <person name="Faro S."/>
            <person name="Ferguson D."/>
            <person name="Fisher S."/>
            <person name="Foley C.D."/>
            <person name="Franke A."/>
            <person name="Friedrich D."/>
            <person name="Gadbois L."/>
            <person name="Gearin G."/>
            <person name="Gearin C.R."/>
            <person name="Giannoukos G."/>
            <person name="Goode T."/>
            <person name="Graham J."/>
            <person name="Grandbois E."/>
            <person name="Grewal S."/>
            <person name="Gyaltsen K."/>
            <person name="Hafez N."/>
            <person name="Hagos B."/>
            <person name="Hall J."/>
            <person name="Henson C."/>
            <person name="Hollinger A."/>
            <person name="Honan T."/>
            <person name="Huard M.D."/>
            <person name="Hughes L."/>
            <person name="Hurhula B."/>
            <person name="Husby M.E."/>
            <person name="Kamat A."/>
            <person name="Kanga B."/>
            <person name="Kashin S."/>
            <person name="Khazanovich D."/>
            <person name="Kisner P."/>
            <person name="Lance K."/>
            <person name="Lara M."/>
            <person name="Lee W."/>
            <person name="Lennon N."/>
            <person name="Letendre F."/>
            <person name="LeVine R."/>
            <person name="Lipovsky A."/>
            <person name="Liu X."/>
            <person name="Liu J."/>
            <person name="Liu S."/>
            <person name="Lokyitsang T."/>
            <person name="Lokyitsang Y."/>
            <person name="Lubonja R."/>
            <person name="Lui A."/>
            <person name="MacDonald P."/>
            <person name="Magnisalis V."/>
            <person name="Maru K."/>
            <person name="Matthews C."/>
            <person name="McCusker W."/>
            <person name="McDonough S."/>
            <person name="Mehta T."/>
            <person name="Meldrim J."/>
            <person name="Meneus L."/>
            <person name="Mihai O."/>
            <person name="Mihalev A."/>
            <person name="Mihova T."/>
            <person name="Mittelman R."/>
            <person name="Mlenga V."/>
            <person name="Montmayeur A."/>
            <person name="Mulrain L."/>
            <person name="Navidi A."/>
            <person name="Naylor J."/>
            <person name="Negash T."/>
            <person name="Nguyen T."/>
            <person name="Nguyen N."/>
            <person name="Nicol R."/>
            <person name="Norbu C."/>
            <person name="Norbu N."/>
            <person name="Novod N."/>
            <person name="O'Neill B."/>
            <person name="Osman S."/>
            <person name="Markiewicz E."/>
            <person name="Oyono O.L."/>
            <person name="Patti C."/>
            <person name="Phunkhang P."/>
            <person name="Pierre F."/>
            <person name="Priest M."/>
            <person name="Raghuraman S."/>
            <person name="Rege F."/>
            <person name="Reyes R."/>
            <person name="Rise C."/>
            <person name="Rogov P."/>
            <person name="Ross K."/>
            <person name="Ryan E."/>
            <person name="Settipalli S."/>
            <person name="Shea T."/>
            <person name="Sherpa N."/>
            <person name="Shi L."/>
            <person name="Shih D."/>
            <person name="Sparrow T."/>
            <person name="Spaulding J."/>
            <person name="Stalker J."/>
            <person name="Stange-Thomann N."/>
            <person name="Stavropoulos S."/>
            <person name="Stone C."/>
            <person name="Strader C."/>
            <person name="Tesfaye S."/>
            <person name="Thomson T."/>
            <person name="Thoulutsang Y."/>
            <person name="Thoulutsang D."/>
            <person name="Topham K."/>
            <person name="Topping I."/>
            <person name="Tsamla T."/>
            <person name="Vassiliev H."/>
            <person name="Vo A."/>
            <person name="Wangchuk T."/>
            <person name="Wangdi T."/>
            <person name="Weiand M."/>
            <person name="Wilkinson J."/>
            <person name="Wilson A."/>
            <person name="Yadav S."/>
            <person name="Young G."/>
            <person name="Yu Q."/>
            <person name="Zembek L."/>
            <person name="Zhong D."/>
            <person name="Zimmer A."/>
            <person name="Zwirko Z."/>
            <person name="Jaffe D.B."/>
            <person name="Alvarez P."/>
            <person name="Brockman W."/>
            <person name="Butler J."/>
            <person name="Chin C."/>
            <person name="Gnerre S."/>
            <person name="Grabherr M."/>
            <person name="Kleber M."/>
            <person name="Mauceli E."/>
            <person name="MacCallum I."/>
        </authorList>
    </citation>
    <scope>NUCLEOTIDE SEQUENCE [LARGE SCALE GENOMIC DNA]</scope>
    <source>
        <strain evidence="3">Tucson 15287-2541.00</strain>
    </source>
</reference>
<evidence type="ECO:0000313" key="2">
    <source>
        <dbReference type="EMBL" id="EDV91735.1"/>
    </source>
</evidence>
<dbReference type="HOGENOM" id="CLU_015334_0_0_1"/>
<dbReference type="EMBL" id="CH916371">
    <property type="protein sequence ID" value="EDV91735.1"/>
    <property type="molecule type" value="Genomic_DNA"/>
</dbReference>
<dbReference type="Pfam" id="PF16061">
    <property type="entry name" value="DUF4803"/>
    <property type="match status" value="1"/>
</dbReference>
<dbReference type="AlphaFoldDB" id="B4JLX4"/>
<dbReference type="PANTHER" id="PTHR47890">
    <property type="entry name" value="LD24308P"/>
    <property type="match status" value="1"/>
</dbReference>
<dbReference type="PhylomeDB" id="B4JLX4"/>
<organism evidence="3">
    <name type="scientific">Drosophila grimshawi</name>
    <name type="common">Hawaiian fruit fly</name>
    <name type="synonym">Idiomyia grimshawi</name>
    <dbReference type="NCBI Taxonomy" id="7222"/>
    <lineage>
        <taxon>Eukaryota</taxon>
        <taxon>Metazoa</taxon>
        <taxon>Ecdysozoa</taxon>
        <taxon>Arthropoda</taxon>
        <taxon>Hexapoda</taxon>
        <taxon>Insecta</taxon>
        <taxon>Pterygota</taxon>
        <taxon>Neoptera</taxon>
        <taxon>Endopterygota</taxon>
        <taxon>Diptera</taxon>
        <taxon>Brachycera</taxon>
        <taxon>Muscomorpha</taxon>
        <taxon>Ephydroidea</taxon>
        <taxon>Drosophilidae</taxon>
        <taxon>Drosophila</taxon>
        <taxon>Hawaiian Drosophila</taxon>
    </lineage>
</organism>
<feature type="signal peptide" evidence="1">
    <location>
        <begin position="1"/>
        <end position="28"/>
    </location>
</feature>
<proteinExistence type="predicted"/>
<keyword evidence="3" id="KW-1185">Reference proteome</keyword>
<dbReference type="PANTHER" id="PTHR47890:SF1">
    <property type="entry name" value="LD24308P"/>
    <property type="match status" value="1"/>
</dbReference>
<gene>
    <name evidence="2" type="primary">Dgri\GH24541</name>
    <name evidence="2" type="ORF">Dgri_GH24541</name>
</gene>
<dbReference type="FunCoup" id="B4JLX4">
    <property type="interactions" value="25"/>
</dbReference>
<sequence>MQLLQSYKLHLLQLLLLTVIWRPTPTTAVIEDVLDVLHVVKEVTTGVLKAWDIVQSSPLAASIEFPLMREKQRKVLQRLKEVSRHIDDTEAQHSQYIALAIQSVNNFISNNVPLLSKMNDITDTMNRISSRYEQMQSYETHKDKLEISTLITFAEWTVSPNAYSVHHLMNRLHLTLLGTGNGKIEEQKLLNSSSSSGNLLSQLASNYESAMYVHRAPVLGVDALRNEYFHLVRDLWQYLEKTGNSQNNRDQQLRKVYDSHRSFINKPEMDRAFNDGNQYQILHHYEWALLESKLLNLNGIFYSFKHHLMKATTSNDVEERAVLDLTEAVLRNDKIFSMSQIFQEIEYCMVKQTMYYRAMVKSLDEMCHTKQSPQQFVYSLYTDIALTELKGYTMMEFSWMMLRVYGRGNFTQEAELMRRDYEKRVERTLKLLREVMQRSDRIVYRCDPQKHIKNETYDEVTRLLQGYIVNEVDLNTDDTCRETCDFYQSTRSDSCFKELYCARQPKCTGKIYNCQFVDSDMWVCPSPLNGSRRYEYIEYENGRTLGQRKTCSRGTTKVDSWWRYLFWHCSYCFCLCDEQGIKSDRFFNLRESVADVKQNKVVTGLRFVKRNRVFHLQIQEGQLLPRGSINASTLAWKPVDDYKIFDRNVAKGRDYHTMSYESRSIDLDDIMKMDDNSFVVTGVRFRVLGAHLNLEARLSEFDFKRGELVQPEVNSVWQSNDNTDVSGERRQKLKIHNVDVPTRTVVSSLVASKHNEYIEFVNSGMDKDAAQSTVPYLDIQDVVSSPPVPLAGIGIYYKTRPGFGGFVAPKIITYDFSPHVQVPKNTN</sequence>
<evidence type="ECO:0000256" key="1">
    <source>
        <dbReference type="SAM" id="SignalP"/>
    </source>
</evidence>
<keyword evidence="1" id="KW-0732">Signal</keyword>
<dbReference type="OrthoDB" id="6366357at2759"/>
<name>B4JLX4_DROGR</name>
<feature type="chain" id="PRO_5002812404" evidence="1">
    <location>
        <begin position="29"/>
        <end position="827"/>
    </location>
</feature>
<accession>B4JLX4</accession>
<evidence type="ECO:0000313" key="3">
    <source>
        <dbReference type="Proteomes" id="UP000001070"/>
    </source>
</evidence>
<dbReference type="eggNOG" id="ENOG502QPIF">
    <property type="taxonomic scope" value="Eukaryota"/>
</dbReference>
<dbReference type="InParanoid" id="B4JLX4"/>
<dbReference type="OMA" id="HNNAPIM"/>
<dbReference type="InterPro" id="IPR032062">
    <property type="entry name" value="DUF4803"/>
</dbReference>
<protein>
    <submittedName>
        <fullName evidence="2">GH24541</fullName>
    </submittedName>
</protein>
<dbReference type="STRING" id="7222.B4JLX4"/>